<protein>
    <recommendedName>
        <fullName evidence="5">alpha-D-xyloside xylohydrolase</fullName>
        <ecNumber evidence="5">3.2.1.177</ecNumber>
    </recommendedName>
</protein>
<evidence type="ECO:0000313" key="10">
    <source>
        <dbReference type="EMBL" id="RCX12539.1"/>
    </source>
</evidence>
<dbReference type="Pfam" id="PF13802">
    <property type="entry name" value="Gal_mutarotas_2"/>
    <property type="match status" value="1"/>
</dbReference>
<evidence type="ECO:0000256" key="1">
    <source>
        <dbReference type="ARBA" id="ARBA00007806"/>
    </source>
</evidence>
<evidence type="ECO:0000256" key="2">
    <source>
        <dbReference type="ARBA" id="ARBA00022801"/>
    </source>
</evidence>
<dbReference type="SUPFAM" id="SSF117125">
    <property type="entry name" value="Putative glucosidase YicI, C-terminal domain"/>
    <property type="match status" value="1"/>
</dbReference>
<dbReference type="GO" id="GO:0061634">
    <property type="term" value="F:alpha-D-xyloside xylohydrolase"/>
    <property type="evidence" value="ECO:0007669"/>
    <property type="project" value="UniProtKB-EC"/>
</dbReference>
<dbReference type="AlphaFoldDB" id="A0A369AT69"/>
<evidence type="ECO:0000256" key="6">
    <source>
        <dbReference type="RuleBase" id="RU361185"/>
    </source>
</evidence>
<dbReference type="RefSeq" id="WP_114298906.1">
    <property type="nucleotide sequence ID" value="NZ_QPJT01000021.1"/>
</dbReference>
<sequence>MKFTNGYWDVREGVKISSPVEVRDINVDGDSVSVWAACKHVEHRGDTLNEPLITVGLSSPMEDVICVKLFHHSGKRAAGPEFELYRDSGAEVSTVDEEDGASLVSGRLTARVNKKGRWRIDFLYDGKRITGTGNKGMGYITGEDKKAYVREQLDLGIGEYVYGLGERFTPFVKNGQTVDIWNEDGGTSSELAYKNIPFYITNNGYGVFVNHCGCVSFEIASENVSRVQFSVPGECLEYYIIGGGTPKKVLENYTILTGRPALPPAWSFGLWLTTSFTTSYDETTVNSFIDGMLDRDIPLSVFHFDCFWMKEYQWCDFEWHKKVFPDPEGMLKRLKGKGLKVCVWINPYIAQKSCLFKEGMDNGYFIKTKDGDVWQWDKWQAGMAIVDFTNPRAAEWFKSKLKRLIDMGVDCFKTDFGERIPQDAVYFDGSDAEKMHNYYTYLYNRTVYEALEKPDGNKDTVLFARSATAGSQKFPVHWGGDCSASYDSMAESLRGGLSLCLSGFGFWSHDIGGFEKTATPDIYKRWTAFGLLSSHSRLHGNESYRVPWLFDQEAVDVLRFFTRLKYRLMPYLFGAACEASSTGIPMMRAMVLEYPGDPLCKALDLQYMLGASLLVAPVFNSEGAASYYLPKGVWTNFLTGKRVEGSCWRQEEHSYMSIPLMVREGAIIPVGSCDSRPDYDYAYDVDIYVYGIKHGFCASASVYNTCGQVELRIEVKCCEGLITVDASGAGKPWNLVIPGECRSGSVENGSLTACKEGMRVIPNSFTGKLCINIGG</sequence>
<dbReference type="OrthoDB" id="176168at2"/>
<dbReference type="InterPro" id="IPR050985">
    <property type="entry name" value="Alpha-glycosidase_related"/>
</dbReference>
<dbReference type="InterPro" id="IPR013780">
    <property type="entry name" value="Glyco_hydro_b"/>
</dbReference>
<dbReference type="Pfam" id="PF21365">
    <property type="entry name" value="Glyco_hydro_31_3rd"/>
    <property type="match status" value="1"/>
</dbReference>
<dbReference type="EMBL" id="QPJT01000021">
    <property type="protein sequence ID" value="RCX12539.1"/>
    <property type="molecule type" value="Genomic_DNA"/>
</dbReference>
<gene>
    <name evidence="10" type="ORF">DFR58_12143</name>
</gene>
<dbReference type="PANTHER" id="PTHR43053">
    <property type="entry name" value="GLYCOSIDASE FAMILY 31"/>
    <property type="match status" value="1"/>
</dbReference>
<dbReference type="EC" id="3.2.1.177" evidence="5"/>
<keyword evidence="3 6" id="KW-0326">Glycosidase</keyword>
<proteinExistence type="inferred from homology"/>
<dbReference type="PANTHER" id="PTHR43053:SF4">
    <property type="entry name" value="MYOGENESIS-REGULATING GLYCOSIDASE"/>
    <property type="match status" value="1"/>
</dbReference>
<dbReference type="FunFam" id="3.20.20.80:FF:000053">
    <property type="entry name" value="Alpha-xylosidase YicI"/>
    <property type="match status" value="1"/>
</dbReference>
<dbReference type="InterPro" id="IPR025887">
    <property type="entry name" value="Glyco_hydro_31_N_dom"/>
</dbReference>
<feature type="domain" description="Glycoside hydrolase family 31 TIM barrel" evidence="7">
    <location>
        <begin position="260"/>
        <end position="573"/>
    </location>
</feature>
<dbReference type="Pfam" id="PF01055">
    <property type="entry name" value="Glyco_hydro_31_2nd"/>
    <property type="match status" value="1"/>
</dbReference>
<organism evidence="10 11">
    <name type="scientific">Anaerobacterium chartisolvens</name>
    <dbReference type="NCBI Taxonomy" id="1297424"/>
    <lineage>
        <taxon>Bacteria</taxon>
        <taxon>Bacillati</taxon>
        <taxon>Bacillota</taxon>
        <taxon>Clostridia</taxon>
        <taxon>Eubacteriales</taxon>
        <taxon>Oscillospiraceae</taxon>
        <taxon>Anaerobacterium</taxon>
    </lineage>
</organism>
<dbReference type="GO" id="GO:0030246">
    <property type="term" value="F:carbohydrate binding"/>
    <property type="evidence" value="ECO:0007669"/>
    <property type="project" value="InterPro"/>
</dbReference>
<accession>A0A369AT69</accession>
<reference evidence="10 11" key="1">
    <citation type="submission" date="2018-07" db="EMBL/GenBank/DDBJ databases">
        <title>Genomic Encyclopedia of Type Strains, Phase IV (KMG-IV): sequencing the most valuable type-strain genomes for metagenomic binning, comparative biology and taxonomic classification.</title>
        <authorList>
            <person name="Goeker M."/>
        </authorList>
    </citation>
    <scope>NUCLEOTIDE SEQUENCE [LARGE SCALE GENOMIC DNA]</scope>
    <source>
        <strain evidence="10 11">DSM 27016</strain>
    </source>
</reference>
<evidence type="ECO:0000313" key="11">
    <source>
        <dbReference type="Proteomes" id="UP000253034"/>
    </source>
</evidence>
<name>A0A369AT69_9FIRM</name>
<dbReference type="CDD" id="cd14752">
    <property type="entry name" value="GH31_N"/>
    <property type="match status" value="1"/>
</dbReference>
<dbReference type="InterPro" id="IPR017853">
    <property type="entry name" value="GH"/>
</dbReference>
<evidence type="ECO:0000256" key="5">
    <source>
        <dbReference type="ARBA" id="ARBA00066962"/>
    </source>
</evidence>
<dbReference type="InterPro" id="IPR011013">
    <property type="entry name" value="Gal_mutarotase_sf_dom"/>
</dbReference>
<dbReference type="GO" id="GO:0005975">
    <property type="term" value="P:carbohydrate metabolic process"/>
    <property type="evidence" value="ECO:0007669"/>
    <property type="project" value="InterPro"/>
</dbReference>
<dbReference type="Gene3D" id="2.60.40.1180">
    <property type="entry name" value="Golgi alpha-mannosidase II"/>
    <property type="match status" value="2"/>
</dbReference>
<evidence type="ECO:0000259" key="7">
    <source>
        <dbReference type="Pfam" id="PF01055"/>
    </source>
</evidence>
<dbReference type="SUPFAM" id="SSF74650">
    <property type="entry name" value="Galactose mutarotase-like"/>
    <property type="match status" value="1"/>
</dbReference>
<evidence type="ECO:0000259" key="8">
    <source>
        <dbReference type="Pfam" id="PF13802"/>
    </source>
</evidence>
<dbReference type="InterPro" id="IPR000322">
    <property type="entry name" value="Glyco_hydro_31_TIM"/>
</dbReference>
<dbReference type="SUPFAM" id="SSF51011">
    <property type="entry name" value="Glycosyl hydrolase domain"/>
    <property type="match status" value="1"/>
</dbReference>
<dbReference type="NCBIfam" id="NF007940">
    <property type="entry name" value="PRK10658.1"/>
    <property type="match status" value="1"/>
</dbReference>
<keyword evidence="11" id="KW-1185">Reference proteome</keyword>
<evidence type="ECO:0000259" key="9">
    <source>
        <dbReference type="Pfam" id="PF21365"/>
    </source>
</evidence>
<dbReference type="Proteomes" id="UP000253034">
    <property type="component" value="Unassembled WGS sequence"/>
</dbReference>
<comment type="similarity">
    <text evidence="1 6">Belongs to the glycosyl hydrolase 31 family.</text>
</comment>
<evidence type="ECO:0000256" key="4">
    <source>
        <dbReference type="ARBA" id="ARBA00052064"/>
    </source>
</evidence>
<dbReference type="Gene3D" id="3.20.20.80">
    <property type="entry name" value="Glycosidases"/>
    <property type="match status" value="1"/>
</dbReference>
<evidence type="ECO:0000256" key="3">
    <source>
        <dbReference type="ARBA" id="ARBA00023295"/>
    </source>
</evidence>
<comment type="caution">
    <text evidence="10">The sequence shown here is derived from an EMBL/GenBank/DDBJ whole genome shotgun (WGS) entry which is preliminary data.</text>
</comment>
<dbReference type="SUPFAM" id="SSF51445">
    <property type="entry name" value="(Trans)glycosidases"/>
    <property type="match status" value="1"/>
</dbReference>
<keyword evidence="2 6" id="KW-0378">Hydrolase</keyword>
<feature type="domain" description="Glycoside hydrolase family 31 N-terminal" evidence="8">
    <location>
        <begin position="57"/>
        <end position="217"/>
    </location>
</feature>
<dbReference type="Gene3D" id="2.60.40.1760">
    <property type="entry name" value="glycosyl hydrolase (family 31)"/>
    <property type="match status" value="1"/>
</dbReference>
<dbReference type="CDD" id="cd06593">
    <property type="entry name" value="GH31_xylosidase_YicI"/>
    <property type="match status" value="1"/>
</dbReference>
<feature type="domain" description="Glycosyl hydrolase family 31 C-terminal" evidence="9">
    <location>
        <begin position="583"/>
        <end position="668"/>
    </location>
</feature>
<comment type="catalytic activity">
    <reaction evidence="4">
        <text>Hydrolysis of terminal, non-reducing alpha-D-xylose residues with release of alpha-D-xylose.</text>
        <dbReference type="EC" id="3.2.1.177"/>
    </reaction>
</comment>
<dbReference type="InterPro" id="IPR048395">
    <property type="entry name" value="Glyco_hydro_31_C"/>
</dbReference>